<evidence type="ECO:0000256" key="3">
    <source>
        <dbReference type="PROSITE-ProRule" id="PRU00221"/>
    </source>
</evidence>
<dbReference type="OrthoDB" id="305213at2759"/>
<dbReference type="InterPro" id="IPR007111">
    <property type="entry name" value="NACHT_NTPase"/>
</dbReference>
<keyword evidence="4" id="KW-0175">Coiled coil</keyword>
<gene>
    <name evidence="6" type="ORF">POCTA_138.1.T0760018</name>
</gene>
<evidence type="ECO:0000256" key="1">
    <source>
        <dbReference type="ARBA" id="ARBA00022574"/>
    </source>
</evidence>
<dbReference type="OMA" id="NSGFICY"/>
<dbReference type="Pfam" id="PF05729">
    <property type="entry name" value="NACHT"/>
    <property type="match status" value="1"/>
</dbReference>
<feature type="repeat" description="WD" evidence="3">
    <location>
        <begin position="2041"/>
        <end position="2082"/>
    </location>
</feature>
<feature type="repeat" description="WD" evidence="3">
    <location>
        <begin position="3237"/>
        <end position="3271"/>
    </location>
</feature>
<dbReference type="PROSITE" id="PS50082">
    <property type="entry name" value="WD_REPEATS_2"/>
    <property type="match status" value="5"/>
</dbReference>
<keyword evidence="1 3" id="KW-0853">WD repeat</keyword>
<dbReference type="Proteomes" id="UP000683925">
    <property type="component" value="Unassembled WGS sequence"/>
</dbReference>
<feature type="coiled-coil region" evidence="4">
    <location>
        <begin position="1130"/>
        <end position="1225"/>
    </location>
</feature>
<dbReference type="PROSITE" id="PS00678">
    <property type="entry name" value="WD_REPEATS_1"/>
    <property type="match status" value="1"/>
</dbReference>
<keyword evidence="2" id="KW-0677">Repeat</keyword>
<feature type="domain" description="NACHT" evidence="5">
    <location>
        <begin position="1301"/>
        <end position="1468"/>
    </location>
</feature>
<feature type="repeat" description="WD" evidence="3">
    <location>
        <begin position="1998"/>
        <end position="2040"/>
    </location>
</feature>
<evidence type="ECO:0000313" key="7">
    <source>
        <dbReference type="Proteomes" id="UP000683925"/>
    </source>
</evidence>
<dbReference type="SMART" id="SM00320">
    <property type="entry name" value="WD40"/>
    <property type="match status" value="11"/>
</dbReference>
<protein>
    <recommendedName>
        <fullName evidence="5">NACHT domain-containing protein</fullName>
    </recommendedName>
</protein>
<feature type="repeat" description="WD" evidence="3">
    <location>
        <begin position="3196"/>
        <end position="3236"/>
    </location>
</feature>
<accession>A0A8S1VW45</accession>
<dbReference type="InterPro" id="IPR019775">
    <property type="entry name" value="WD40_repeat_CS"/>
</dbReference>
<reference evidence="6" key="1">
    <citation type="submission" date="2021-01" db="EMBL/GenBank/DDBJ databases">
        <authorList>
            <consortium name="Genoscope - CEA"/>
            <person name="William W."/>
        </authorList>
    </citation>
    <scope>NUCLEOTIDE SEQUENCE</scope>
</reference>
<comment type="caution">
    <text evidence="6">The sequence shown here is derived from an EMBL/GenBank/DDBJ whole genome shotgun (WGS) entry which is preliminary data.</text>
</comment>
<name>A0A8S1VW45_PAROT</name>
<proteinExistence type="predicted"/>
<keyword evidence="7" id="KW-1185">Reference proteome</keyword>
<dbReference type="PROSITE" id="PS50294">
    <property type="entry name" value="WD_REPEATS_REGION"/>
    <property type="match status" value="4"/>
</dbReference>
<evidence type="ECO:0000256" key="2">
    <source>
        <dbReference type="ARBA" id="ARBA00022737"/>
    </source>
</evidence>
<dbReference type="InterPro" id="IPR001680">
    <property type="entry name" value="WD40_rpt"/>
</dbReference>
<evidence type="ECO:0000313" key="6">
    <source>
        <dbReference type="EMBL" id="CAD8180877.1"/>
    </source>
</evidence>
<organism evidence="6 7">
    <name type="scientific">Paramecium octaurelia</name>
    <dbReference type="NCBI Taxonomy" id="43137"/>
    <lineage>
        <taxon>Eukaryota</taxon>
        <taxon>Sar</taxon>
        <taxon>Alveolata</taxon>
        <taxon>Ciliophora</taxon>
        <taxon>Intramacronucleata</taxon>
        <taxon>Oligohymenophorea</taxon>
        <taxon>Peniculida</taxon>
        <taxon>Parameciidae</taxon>
        <taxon>Paramecium</taxon>
    </lineage>
</organism>
<evidence type="ECO:0000259" key="5">
    <source>
        <dbReference type="Pfam" id="PF05729"/>
    </source>
</evidence>
<feature type="repeat" description="WD" evidence="3">
    <location>
        <begin position="3154"/>
        <end position="3195"/>
    </location>
</feature>
<sequence length="4183" mass="492083">MIIDFFNNNQRILPNKSFEELFPLSSFKSLIIQQQLLKYSSQYPIKKFVMLRGGGCGSSKSKKNLDSQLQQDQNYMSALQLPENYLTNLNNYLKLIVDEAQLICETTKRNEQMKRIQWFIHNREYLNYYCNDKKEGSKIYELVKANFEGLLTVLITYLRNSGFICYQVLQICNELLRIIYIFQFRESKRLLKNEDQQDYIQKLSEFETQLEIEQANVWKTGLEFEIKIMKIMIMNSKTDSTEGNDALINFFKEAGKSIIALSPSEDLLQTVMDGGKYLLKKGIEKKLYPIETYQIYYLFQLIKWSIIRQLKSKLSIYKQIQQLKDVFQQYILVSDNWILHFSWIQMIMDVIAYRPIINKSNISKNQLDQQFIKWNLLIENNLIYQVSYNKNQAIMSLFQDQEKSIYDNELISLLDVYSKKKFVLFSQFLLKGDLTQNLNLWDHYKDFSFKQQKDKKQQDYEIILASYELDILQKLINNIKSQKDELFSIHSEIIQSFQTYIKEPTQISIQIIQDHQQASQKQFLQTYTQLIILTNYFIELTKFEIAKLNLLSPYLNQFENKPKILEVLKEKIVNFQSKELTEFFNQLLNYFQVAIEFSSLANEMNLFLDSKNQDNFKVINDKVEIDKFQNIFTTFENQFNQLCLNLTTYKEQFIKSIQQKEQIKSMAIQVEDQNILSIISYNKNGEQSINKKLQEIFMNNYKFFDSELVTLENVQSNLIQCRLIILTLQYLKQFANIQSQYLMIIKQQLENYNNTPNLSTEKVSLDNKQTVFNILILQQQKIKALINENIQQPDQQIIDVNLKSLLSQIESDFICVKSQSELVQNQNNAILKLFTNAQFLFLQVLNKNEKLPILQDLLKDYETYINDMNQSYKLSIQEVNKYEDVNNNKEPFNLFDQCFSDNQKLIQNIKETKKYYKYYEKLINFQLELLPKSIIQDQVISGQDQQRQGQGRQPIELNQEEKLKLNQMREKFFNKNVKDSIEKLISSFNPQSEQQNSSDSMVNLNFTQFLQFFYSLSNAEYKKVLKPDKINDSIWLDIKNAYNDTKEKLLDLVDLKPDYKVREGFVYNLIRLQHSIQEQKVKAFCCKHLQYIWVFEKDQRVRNLLKNKELVEIQKQLFAQDIDNLSGSIKDELKQRMLKLENLQQEIKLEGNLQKREELQIQLKKTYDELDESLDNISEMSEAMDISLVFLKDISKDVKLIKASIDNLQESINQVGDDIRKLRGKRYDELLEIRKQKILLQSKLTEVDSVYVQLTTIEYDPISGEIVNYNNEAKLTKLMCAQWNAFEGEVNEFIWGDKQKDVMLLSGNAGSGKSKAARKIEEFIWKQKGVQSKWIPIYVSLPTLKNPKFNLFEQALETENYQFDKYQVKEFKEAIQAKKEFIILILDSYDEMKQDCIQSNLILTNKLIQEFNSQDRQMKVIITTRKEILNTVGYQTWFYGESLQSLKEVQLQNFNEEQQNEYLNQYVELSIKRKIKEIYEFVKQIAGQGFDLDEFLTIWGLISSYVKTCIENSKGMDGIFYNNAEEWVITKIKTHKTLEILKEEQTTTLRKDLLALWSVNKFKSSIKSVNIENLLTTPFMLEIVVQVLPNMAKKYSRSQQMKEIFIQNYLKLKKQVRISKIAREQYQKENSKFKNIEQQNLTNFDDEYQPAQEKEEEYQLKIEKTKINQIVDMLDNENFFSKYSIVSQLKQDGNAIIVDNTQIRFGSSNDINFVIMALQMKRFTVFEFYESFINFYHEQQTQKQRELGKVYNQDSFAFDIYQFSYSLAIDMTVKELSQVGYKPLGKLDLKSNYKIQQEADDCFKQYFDVEDEYKKLIRSCILLSAKGSTFSFTHKSIQEFFVAKYIYDFLLSLKKFDKENLEKIKEILQKSVFNNQQFNISTDNFRGAIYFLRDQLINVENINSKLIEIVKLSKDQDSYSRAASNSIYLLSSMNVYLGSQDFNSINLANTDISGLSLFDCDLSNSNFQNVEINSCNMNLADLSNVKWTNIICKEKPHLQGHKNEILEVQFSPDGKFIVSIEFQEQTIKLWDAEKYSFMKDLEGHTNNVNSLSFCSDSSILYSGSDDCKILRWDLSNAQQIKSEVVEVMDNQVKKIKVSQDSKKLYIIDSEQCFQILDLSKNGQTQDCVFEINPDDQLVRFALHPKEPKVALLHNNYLELRDYEKNQSVKLECSAVYRWEQFSIIFSDDGEYFGMFSQNEVIVWNLKQNVEQPEKQLVFQYVIILNSLQFSQDNELIICGQNFMFRSIKDQFIGKQKCTEAQISPKGDKAAIAYENTLSLININNQELLCQRNFSDLQPGNMLFSKDGSKLSLFLNTEGVKKQFMILDVYNKLTNICFIPFWDIYWISYVLSNDFETLYVSYNNSSKFPYYNFSSYQLIANIIKIDTKKIHKEIENKKYSISSQKFCAQTQKGVIAYTTEDNKMIQIYDLDKNLEIQNPTLCSEKKIKDFLFSPTQNELAIMFEDELQFWNLDSKSFKVQNNVNLMGQDVKSINYSPDGSLIVLILENQFQIYKVKSEEPPKIFQCEGNTNVSISLENDIIGYYQNEYYKKNVILINTKNKSEQKILEGHKESIIELRFTRDQKSLITASQTELIQWDLSTFKIKDQKQFFMKGINLQLSYHNELIALFSDHVVELWKYSQDQLIFIASQFFDFFIGSLSFLYDGYHILIQIQNQEFLLYSLDTFQFQQIYSKSFKIGTISTNNLIALVDSNYHNLSLYQSNLEKPELEIRMQGNIISYLKFLENKKNLILFQESQNIYIYDYNKEEEVYQFKLFLYYDTPQLQLQGDLLISGNGKHITFVSLSDLSKIEICGYHNDIDSFSIQHNQEFGLGIKNEQLILIKDLFNVQFALPINSNDNIRKGFVSSQNNIYIVQEKQIQVQWMNTKQIHEFKEDIRAAAYCNETDQIAICTQSQLILLQFQKNSINIVSKFDLQMEIYECKLTVTSDGSGLTLNKNLMIQLFSITKNQKIICRGMYDKVFVIKGSLEYSRQLRFAQLFYKHGTSNSQQHLAILDQDVNLFRILNFKSLKQIVQINFRLSYKQLHFQLSPEEDTIFFVLDDKVVYSLDMNSFGTQKVMRSYQNLNLSVIEKDFFVYVESDKIAQYQVSTKSSTEITTIEDITYFNYLPQQQLLSISTKNNNIIFWDIKAKKNVGTLKGHQDTITCLTVSPTDGILASASKDRLIKLWAIKQNESFEIQQAHSNSLTSIAYSQDGQLLASASDTPIFLWDVVDKKLITQLKKHETQVQCLEFSHCSKYLVSGDKDGVIIFWNIEIPQVAKFVYIIDEYKCPIHSINISKQEQKLLVIYNQNILIKWNFEQIEKQQKERALCINTDSNLFSFIQSDQIIYQKGDQLKILNFETQEEDKFEFNLESEIKQISCSEDGNLILCLKNSSDSLICFQKNNENLWSQKSISIEKTDYISLSPDKKFLFSTKSTIDQMSWLEYGERWIFKNKIYDFQKLFKEEKKILCELQKIFNNISSCRIFMSYDLTLIAVVINDRDIKLFDINNQQNIKEFKTNNPIYIQISRDLKYLACLDPVDENKFGKLIIVWDINDPSKRRQLLMNECLIKIYIFSSKNSNKIYALYQDRTVREWDITTEQSSIIVTLSESFDINNRFVFSQNLKFLACFNQTSLFIWDFQNKEQSIQDCEKNIENIYYSQNEDIFAVAMEVQELRIPPIRYIDVILLKGEDKFTITLDSSYVYEDKVSYIWFSHDDQHLVICLNIFISLYQIKQNLECKRLGFWTINQEIDRMFFNPKNMNVLMQQTSKNDIALIILDPTIIREDSFGGQSNREYICCYSPDSRYLANFSPHLKIYDLCNLQNQVMKDTQDKYYGGWIQFQSKDVLVLSSQEQLQILGINMDKEIPIQIINNYNFEYPIDSFTCTKNHILIQFNLDIDAKRVCLSEFGNFQKNLFKAIYNTRAQPILSQKSQYFCLCNYNKIQILNIQHLQQEICFEGKRKSRVPEIFYLSDENLIILCDWNQIQILNSVSFRIIRSIEIKNYLDQIEFSKISKYWVQSYFHSFNVLTFDYNQFNLSHFWTEDLKDDVLNYITLSPKGDLLLTGQNNSKEITNSITLWKIEQRQKLCTSNKINDRIKILKFCPDGGTFAAGLVDGSINLYSIDISKTNFFKKQKQQSNQKCQIICVKSFSKQSFLTAEFSILQQSQIESENKSIVELFNQKGGQK</sequence>
<dbReference type="Pfam" id="PF00400">
    <property type="entry name" value="WD40"/>
    <property type="match status" value="5"/>
</dbReference>
<dbReference type="InterPro" id="IPR050349">
    <property type="entry name" value="WD_LIS1/nudF_dynein_reg"/>
</dbReference>
<dbReference type="EMBL" id="CAJJDP010000075">
    <property type="protein sequence ID" value="CAD8180877.1"/>
    <property type="molecule type" value="Genomic_DNA"/>
</dbReference>
<dbReference type="PANTHER" id="PTHR44129">
    <property type="entry name" value="WD REPEAT-CONTAINING PROTEIN POP1"/>
    <property type="match status" value="1"/>
</dbReference>
<evidence type="ECO:0000256" key="4">
    <source>
        <dbReference type="SAM" id="Coils"/>
    </source>
</evidence>